<evidence type="ECO:0000313" key="3">
    <source>
        <dbReference type="Proteomes" id="UP000176997"/>
    </source>
</evidence>
<organism evidence="2 3">
    <name type="scientific">Candidatus Yonathbacteria bacterium RIFCSPHIGHO2_01_FULL_51_10</name>
    <dbReference type="NCBI Taxonomy" id="1802723"/>
    <lineage>
        <taxon>Bacteria</taxon>
        <taxon>Candidatus Yonathiibacteriota</taxon>
    </lineage>
</organism>
<dbReference type="Proteomes" id="UP000176997">
    <property type="component" value="Unassembled WGS sequence"/>
</dbReference>
<sequence length="234" mass="26706">MLESHPAFKDRPHADDAPKKEGSPKYKSVFVDFGSGHNPVAESHPERFSGDTLYIGVDYDEEALKSGQQKFLDKISGSKLDQPANVLFVRAEKGALPFGDQSVSELHFGNVFGEPYHLEFKKDERPEQVFEIKDKEKVSTFIQDAHRILNDGGVLSILETYTPVDSNEKVLKEVLKENGFKIDRIVRGRDPEFKIELQKYNTSSQNIQGRGHFLGEPYILYAHKETKRSFFNRE</sequence>
<name>A0A1G2SA30_9BACT</name>
<feature type="region of interest" description="Disordered" evidence="1">
    <location>
        <begin position="1"/>
        <end position="25"/>
    </location>
</feature>
<dbReference type="STRING" id="1802723.A2675_02030"/>
<evidence type="ECO:0000256" key="1">
    <source>
        <dbReference type="SAM" id="MobiDB-lite"/>
    </source>
</evidence>
<reference evidence="2 3" key="1">
    <citation type="journal article" date="2016" name="Nat. Commun.">
        <title>Thousands of microbial genomes shed light on interconnected biogeochemical processes in an aquifer system.</title>
        <authorList>
            <person name="Anantharaman K."/>
            <person name="Brown C.T."/>
            <person name="Hug L.A."/>
            <person name="Sharon I."/>
            <person name="Castelle C.J."/>
            <person name="Probst A.J."/>
            <person name="Thomas B.C."/>
            <person name="Singh A."/>
            <person name="Wilkins M.J."/>
            <person name="Karaoz U."/>
            <person name="Brodie E.L."/>
            <person name="Williams K.H."/>
            <person name="Hubbard S.S."/>
            <person name="Banfield J.F."/>
        </authorList>
    </citation>
    <scope>NUCLEOTIDE SEQUENCE [LARGE SCALE GENOMIC DNA]</scope>
</reference>
<comment type="caution">
    <text evidence="2">The sequence shown here is derived from an EMBL/GenBank/DDBJ whole genome shotgun (WGS) entry which is preliminary data.</text>
</comment>
<proteinExistence type="predicted"/>
<accession>A0A1G2SA30</accession>
<dbReference type="SUPFAM" id="SSF53335">
    <property type="entry name" value="S-adenosyl-L-methionine-dependent methyltransferases"/>
    <property type="match status" value="1"/>
</dbReference>
<dbReference type="Gene3D" id="3.40.50.150">
    <property type="entry name" value="Vaccinia Virus protein VP39"/>
    <property type="match status" value="1"/>
</dbReference>
<dbReference type="AlphaFoldDB" id="A0A1G2SA30"/>
<evidence type="ECO:0000313" key="2">
    <source>
        <dbReference type="EMBL" id="OHA81924.1"/>
    </source>
</evidence>
<gene>
    <name evidence="2" type="ORF">A2675_02030</name>
</gene>
<protein>
    <recommendedName>
        <fullName evidence="4">Methyltransferase domain-containing protein</fullName>
    </recommendedName>
</protein>
<dbReference type="InterPro" id="IPR029063">
    <property type="entry name" value="SAM-dependent_MTases_sf"/>
</dbReference>
<dbReference type="EMBL" id="MHUS01000006">
    <property type="protein sequence ID" value="OHA81924.1"/>
    <property type="molecule type" value="Genomic_DNA"/>
</dbReference>
<feature type="compositionally biased region" description="Basic and acidic residues" evidence="1">
    <location>
        <begin position="1"/>
        <end position="24"/>
    </location>
</feature>
<evidence type="ECO:0008006" key="4">
    <source>
        <dbReference type="Google" id="ProtNLM"/>
    </source>
</evidence>